<evidence type="ECO:0000256" key="12">
    <source>
        <dbReference type="ARBA" id="ARBA00022857"/>
    </source>
</evidence>
<dbReference type="GO" id="GO:0004499">
    <property type="term" value="F:N,N-dimethylaniline monooxygenase activity"/>
    <property type="evidence" value="ECO:0007669"/>
    <property type="project" value="UniProtKB-UniRule"/>
</dbReference>
<dbReference type="PANTHER" id="PTHR23023">
    <property type="entry name" value="DIMETHYLANILINE MONOOXYGENASE"/>
    <property type="match status" value="1"/>
</dbReference>
<keyword evidence="13 31" id="KW-1133">Transmembrane helix</keyword>
<keyword evidence="17 29" id="KW-0472">Membrane</keyword>
<sequence length="533" mass="60523">MTKKRIAVIGGGVSGLSSIKCCLEEGLEPVCFERTDDIGGLWRFQENPEEGRASIYKSVIINTSKEMMCFSDYPIPDHYPNFMHNSQILEYFRMYAKEFDLLKYIRFKTTVCRVKKQPDFSTSGQWEVVTESEGKKEVNVFDGVMVCTGHHTNAHLPLESFPGIEKFKGQYFHSRDYKNPDIFTGKRVIIIGIGNSGGDLAVEISHTAKQVFLSTRRGAWILNRVADYGYPFDVLFSSRYKHFLSKICGQSLVNSFLEKKMNQRFDHKMFGLKPKHRALSQHPTVNDDLPNRIISGLVKVKGNVKEFTETAAIFDDGSREDHVDAVIFATGYTFAFPFLEDSVQVVKNKISLYKKVFPPNLEKPTLAIIGLIQPLGAIMPISELQGRWVTQVFKGLKTLPSQSEMKAEITKAQEEIAKRYVESQRHTIQGDYIDTMEELADLVGVRPNLLSLAFTDPKLAVQLFWGPCTPIQYRLQGPGKWDGARKAILTTEDRIRKPMMTRVIESSNSTTSTITMARFMLAVIFFAILMTYF</sequence>
<comment type="cofactor">
    <cofactor evidence="1 29 30">
        <name>FAD</name>
        <dbReference type="ChEBI" id="CHEBI:57692"/>
    </cofactor>
</comment>
<evidence type="ECO:0000256" key="19">
    <source>
        <dbReference type="ARBA" id="ARBA00047426"/>
    </source>
</evidence>
<evidence type="ECO:0000256" key="31">
    <source>
        <dbReference type="SAM" id="Phobius"/>
    </source>
</evidence>
<evidence type="ECO:0000256" key="30">
    <source>
        <dbReference type="RuleBase" id="RU361177"/>
    </source>
</evidence>
<proteinExistence type="inferred from homology"/>
<comment type="catalytic activity">
    <reaction evidence="25">
        <text>(2E)-geranial + NADPH + O2 + H(+) = (1E)-2,6-dimethylhepta-1,5-dien-1-yl formate + NADP(+) + H2O</text>
        <dbReference type="Rhea" id="RHEA:54860"/>
        <dbReference type="ChEBI" id="CHEBI:15377"/>
        <dbReference type="ChEBI" id="CHEBI:15378"/>
        <dbReference type="ChEBI" id="CHEBI:15379"/>
        <dbReference type="ChEBI" id="CHEBI:16980"/>
        <dbReference type="ChEBI" id="CHEBI:57783"/>
        <dbReference type="ChEBI" id="CHEBI:58349"/>
        <dbReference type="ChEBI" id="CHEBI:138375"/>
    </reaction>
    <physiologicalReaction direction="left-to-right" evidence="25">
        <dbReference type="Rhea" id="RHEA:54861"/>
    </physiologicalReaction>
</comment>
<dbReference type="InParanoid" id="A0A2Y9GX20"/>
<evidence type="ECO:0000256" key="9">
    <source>
        <dbReference type="ARBA" id="ARBA00022824"/>
    </source>
</evidence>
<comment type="catalytic activity">
    <reaction evidence="23">
        <text>hexan-3-one + NADPH + O2 + H(+) = ethyl butanoate + NADP(+) + H2O</text>
        <dbReference type="Rhea" id="RHEA:54844"/>
        <dbReference type="ChEBI" id="CHEBI:15377"/>
        <dbReference type="ChEBI" id="CHEBI:15378"/>
        <dbReference type="ChEBI" id="CHEBI:15379"/>
        <dbReference type="ChEBI" id="CHEBI:57783"/>
        <dbReference type="ChEBI" id="CHEBI:58349"/>
        <dbReference type="ChEBI" id="CHEBI:88764"/>
        <dbReference type="ChEBI" id="CHEBI:89891"/>
    </reaction>
    <physiologicalReaction direction="left-to-right" evidence="23">
        <dbReference type="Rhea" id="RHEA:54845"/>
    </physiologicalReaction>
</comment>
<evidence type="ECO:0000256" key="22">
    <source>
        <dbReference type="ARBA" id="ARBA00047864"/>
    </source>
</evidence>
<evidence type="ECO:0000256" key="13">
    <source>
        <dbReference type="ARBA" id="ARBA00022989"/>
    </source>
</evidence>
<evidence type="ECO:0000256" key="10">
    <source>
        <dbReference type="ARBA" id="ARBA00022827"/>
    </source>
</evidence>
<keyword evidence="6" id="KW-0597">Phosphoprotein</keyword>
<evidence type="ECO:0000256" key="28">
    <source>
        <dbReference type="ARBA" id="ARBA00049475"/>
    </source>
</evidence>
<comment type="catalytic activity">
    <reaction evidence="26">
        <text>heptan-4-one + NADPH + O2 + H(+) = propyl butanoate + NADP(+) + H2O</text>
        <dbReference type="Rhea" id="RHEA:54852"/>
        <dbReference type="ChEBI" id="CHEBI:15377"/>
        <dbReference type="ChEBI" id="CHEBI:15378"/>
        <dbReference type="ChEBI" id="CHEBI:15379"/>
        <dbReference type="ChEBI" id="CHEBI:57783"/>
        <dbReference type="ChEBI" id="CHEBI:58349"/>
        <dbReference type="ChEBI" id="CHEBI:89484"/>
        <dbReference type="ChEBI" id="CHEBI:89719"/>
    </reaction>
    <physiologicalReaction direction="left-to-right" evidence="26">
        <dbReference type="Rhea" id="RHEA:54853"/>
    </physiologicalReaction>
</comment>
<reference evidence="33" key="1">
    <citation type="submission" date="2025-08" db="UniProtKB">
        <authorList>
            <consortium name="RefSeq"/>
        </authorList>
    </citation>
    <scope>IDENTIFICATION</scope>
    <source>
        <tissue evidence="33">Blood</tissue>
    </source>
</reference>
<evidence type="ECO:0000256" key="4">
    <source>
        <dbReference type="ARBA" id="ARBA00009183"/>
    </source>
</evidence>
<dbReference type="FunFam" id="3.50.50.60:FF:000073">
    <property type="entry name" value="Dimethylaniline monooxygenase [N-oxide-forming]"/>
    <property type="match status" value="1"/>
</dbReference>
<dbReference type="EC" id="1.-.-.-" evidence="30"/>
<accession>A0A2Y9GX20</accession>
<keyword evidence="7 29" id="KW-0285">Flavoprotein</keyword>
<organism evidence="32 33">
    <name type="scientific">Neomonachus schauinslandi</name>
    <name type="common">Hawaiian monk seal</name>
    <name type="synonym">Monachus schauinslandi</name>
    <dbReference type="NCBI Taxonomy" id="29088"/>
    <lineage>
        <taxon>Eukaryota</taxon>
        <taxon>Metazoa</taxon>
        <taxon>Chordata</taxon>
        <taxon>Craniata</taxon>
        <taxon>Vertebrata</taxon>
        <taxon>Euteleostomi</taxon>
        <taxon>Mammalia</taxon>
        <taxon>Eutheria</taxon>
        <taxon>Laurasiatheria</taxon>
        <taxon>Carnivora</taxon>
        <taxon>Caniformia</taxon>
        <taxon>Pinnipedia</taxon>
        <taxon>Phocidae</taxon>
        <taxon>Monachinae</taxon>
        <taxon>Monachini</taxon>
        <taxon>Neomonachus</taxon>
    </lineage>
</organism>
<keyword evidence="9 29" id="KW-0256">Endoplasmic reticulum</keyword>
<evidence type="ECO:0000256" key="6">
    <source>
        <dbReference type="ARBA" id="ARBA00022553"/>
    </source>
</evidence>
<keyword evidence="15 29" id="KW-0503">Monooxygenase</keyword>
<dbReference type="Gene3D" id="3.50.50.60">
    <property type="entry name" value="FAD/NAD(P)-binding domain"/>
    <property type="match status" value="2"/>
</dbReference>
<comment type="catalytic activity">
    <reaction evidence="19">
        <text>hexan-3-one + NADPH + O2 + H(+) = propyl propanoate + NADP(+) + H2O</text>
        <dbReference type="Rhea" id="RHEA:54848"/>
        <dbReference type="ChEBI" id="CHEBI:15377"/>
        <dbReference type="ChEBI" id="CHEBI:15378"/>
        <dbReference type="ChEBI" id="CHEBI:15379"/>
        <dbReference type="ChEBI" id="CHEBI:57783"/>
        <dbReference type="ChEBI" id="CHEBI:58349"/>
        <dbReference type="ChEBI" id="CHEBI:89828"/>
        <dbReference type="ChEBI" id="CHEBI:89891"/>
    </reaction>
    <physiologicalReaction direction="left-to-right" evidence="19">
        <dbReference type="Rhea" id="RHEA:54849"/>
    </physiologicalReaction>
</comment>
<evidence type="ECO:0000256" key="3">
    <source>
        <dbReference type="ARBA" id="ARBA00004586"/>
    </source>
</evidence>
<comment type="similarity">
    <text evidence="4 29 30">Belongs to the FMO family.</text>
</comment>
<name>A0A2Y9GX20_NEOSC</name>
<evidence type="ECO:0000256" key="17">
    <source>
        <dbReference type="ARBA" id="ARBA00023136"/>
    </source>
</evidence>
<dbReference type="FunFam" id="3.50.50.60:FF:000042">
    <property type="entry name" value="Dimethylaniline monooxygenase [N-oxide-forming]"/>
    <property type="match status" value="1"/>
</dbReference>
<keyword evidence="12 29" id="KW-0521">NADP</keyword>
<evidence type="ECO:0000256" key="20">
    <source>
        <dbReference type="ARBA" id="ARBA00047574"/>
    </source>
</evidence>
<comment type="catalytic activity">
    <reaction evidence="24">
        <text>octan-3-one + NADPH + O2 + H(+) = ethyl hexanoate + NADP(+) + H2O</text>
        <dbReference type="Rhea" id="RHEA:54856"/>
        <dbReference type="ChEBI" id="CHEBI:15377"/>
        <dbReference type="ChEBI" id="CHEBI:15378"/>
        <dbReference type="ChEBI" id="CHEBI:15379"/>
        <dbReference type="ChEBI" id="CHEBI:57783"/>
        <dbReference type="ChEBI" id="CHEBI:58349"/>
        <dbReference type="ChEBI" id="CHEBI:80946"/>
        <dbReference type="ChEBI" id="CHEBI:86055"/>
    </reaction>
    <physiologicalReaction direction="left-to-right" evidence="24">
        <dbReference type="Rhea" id="RHEA:54857"/>
    </physiologicalReaction>
</comment>
<dbReference type="CTD" id="2330"/>
<dbReference type="InterPro" id="IPR020946">
    <property type="entry name" value="Flavin_mOase-like"/>
</dbReference>
<dbReference type="PRINTS" id="PR00370">
    <property type="entry name" value="FMOXYGENASE"/>
</dbReference>
<evidence type="ECO:0000313" key="32">
    <source>
        <dbReference type="Proteomes" id="UP000248481"/>
    </source>
</evidence>
<evidence type="ECO:0000256" key="15">
    <source>
        <dbReference type="ARBA" id="ARBA00023033"/>
    </source>
</evidence>
<evidence type="ECO:0000256" key="24">
    <source>
        <dbReference type="ARBA" id="ARBA00048459"/>
    </source>
</evidence>
<keyword evidence="11" id="KW-0492">Microsome</keyword>
<evidence type="ECO:0000256" key="26">
    <source>
        <dbReference type="ARBA" id="ARBA00048990"/>
    </source>
</evidence>
<evidence type="ECO:0000256" key="27">
    <source>
        <dbReference type="ARBA" id="ARBA00049443"/>
    </source>
</evidence>
<dbReference type="STRING" id="29088.A0A2Y9GX20"/>
<dbReference type="GO" id="GO:0016174">
    <property type="term" value="F:NAD(P)H oxidase H2O2-forming activity"/>
    <property type="evidence" value="ECO:0007669"/>
    <property type="project" value="UniProtKB-EC"/>
</dbReference>
<dbReference type="InterPro" id="IPR050346">
    <property type="entry name" value="FMO-like"/>
</dbReference>
<gene>
    <name evidence="33" type="primary">FMO5</name>
</gene>
<comment type="catalytic activity">
    <reaction evidence="28">
        <text>octan-3-one + NADPH + O2 + H(+) = pentyl propanoate + NADP(+) + H2O</text>
        <dbReference type="Rhea" id="RHEA:54840"/>
        <dbReference type="ChEBI" id="CHEBI:15377"/>
        <dbReference type="ChEBI" id="CHEBI:15378"/>
        <dbReference type="ChEBI" id="CHEBI:15379"/>
        <dbReference type="ChEBI" id="CHEBI:57783"/>
        <dbReference type="ChEBI" id="CHEBI:58349"/>
        <dbReference type="ChEBI" id="CHEBI:80946"/>
        <dbReference type="ChEBI" id="CHEBI:87373"/>
    </reaction>
    <physiologicalReaction direction="left-to-right" evidence="28">
        <dbReference type="Rhea" id="RHEA:54841"/>
    </physiologicalReaction>
</comment>
<evidence type="ECO:0000256" key="23">
    <source>
        <dbReference type="ARBA" id="ARBA00047977"/>
    </source>
</evidence>
<comment type="catalytic activity">
    <reaction evidence="21">
        <text>sulcatone + NADPH + O2 + H(+) = 4-methylpent-3-en-1-yl acetate + NADP(+) + H2O</text>
        <dbReference type="Rhea" id="RHEA:54864"/>
        <dbReference type="ChEBI" id="CHEBI:15377"/>
        <dbReference type="ChEBI" id="CHEBI:15378"/>
        <dbReference type="ChEBI" id="CHEBI:15379"/>
        <dbReference type="ChEBI" id="CHEBI:16310"/>
        <dbReference type="ChEBI" id="CHEBI:57783"/>
        <dbReference type="ChEBI" id="CHEBI:58349"/>
        <dbReference type="ChEBI" id="CHEBI:138373"/>
    </reaction>
    <physiologicalReaction direction="left-to-right" evidence="21">
        <dbReference type="Rhea" id="RHEA:54865"/>
    </physiologicalReaction>
</comment>
<evidence type="ECO:0000256" key="18">
    <source>
        <dbReference type="ARBA" id="ARBA00045722"/>
    </source>
</evidence>
<dbReference type="AlphaFoldDB" id="A0A2Y9GX20"/>
<keyword evidence="10 29" id="KW-0274">FAD</keyword>
<dbReference type="FunFam" id="3.50.50.60:FF:000409">
    <property type="entry name" value="Dimethylaniline monooxygenase [N-oxide-forming]"/>
    <property type="match status" value="1"/>
</dbReference>
<dbReference type="InterPro" id="IPR036188">
    <property type="entry name" value="FAD/NAD-bd_sf"/>
</dbReference>
<dbReference type="RefSeq" id="XP_021543772.1">
    <property type="nucleotide sequence ID" value="XM_021688097.1"/>
</dbReference>
<keyword evidence="14 29" id="KW-0560">Oxidoreductase</keyword>
<dbReference type="GO" id="GO:0006629">
    <property type="term" value="P:lipid metabolic process"/>
    <property type="evidence" value="ECO:0007669"/>
    <property type="project" value="UniProtKB-KW"/>
</dbReference>
<dbReference type="InterPro" id="IPR000960">
    <property type="entry name" value="Flavin_mOase"/>
</dbReference>
<evidence type="ECO:0000256" key="29">
    <source>
        <dbReference type="PIRNR" id="PIRNR000332"/>
    </source>
</evidence>
<evidence type="ECO:0000256" key="5">
    <source>
        <dbReference type="ARBA" id="ARBA00022481"/>
    </source>
</evidence>
<feature type="transmembrane region" description="Helical" evidence="31">
    <location>
        <begin position="515"/>
        <end position="532"/>
    </location>
</feature>
<evidence type="ECO:0000256" key="8">
    <source>
        <dbReference type="ARBA" id="ARBA00022692"/>
    </source>
</evidence>
<evidence type="ECO:0000256" key="2">
    <source>
        <dbReference type="ARBA" id="ARBA00004524"/>
    </source>
</evidence>
<dbReference type="InterPro" id="IPR002257">
    <property type="entry name" value="Flavin_mOase_5"/>
</dbReference>
<evidence type="ECO:0000256" key="7">
    <source>
        <dbReference type="ARBA" id="ARBA00022630"/>
    </source>
</evidence>
<evidence type="ECO:0000256" key="16">
    <source>
        <dbReference type="ARBA" id="ARBA00023098"/>
    </source>
</evidence>
<evidence type="ECO:0000256" key="1">
    <source>
        <dbReference type="ARBA" id="ARBA00001974"/>
    </source>
</evidence>
<dbReference type="PRINTS" id="PR01125">
    <property type="entry name" value="FMOXYGENASE5"/>
</dbReference>
<dbReference type="GO" id="GO:0050660">
    <property type="term" value="F:flavin adenine dinucleotide binding"/>
    <property type="evidence" value="ECO:0007669"/>
    <property type="project" value="InterPro"/>
</dbReference>
<dbReference type="Pfam" id="PF00743">
    <property type="entry name" value="FMO-like"/>
    <property type="match status" value="1"/>
</dbReference>
<protein>
    <recommendedName>
        <fullName evidence="30">Flavin-containing monooxygenase</fullName>
        <ecNumber evidence="30">1.-.-.-</ecNumber>
    </recommendedName>
</protein>
<dbReference type="SUPFAM" id="SSF51905">
    <property type="entry name" value="FAD/NAD(P)-binding domain"/>
    <property type="match status" value="2"/>
</dbReference>
<dbReference type="KEGG" id="nsu:110578573"/>
<evidence type="ECO:0000256" key="14">
    <source>
        <dbReference type="ARBA" id="ARBA00023002"/>
    </source>
</evidence>
<evidence type="ECO:0000256" key="11">
    <source>
        <dbReference type="ARBA" id="ARBA00022848"/>
    </source>
</evidence>
<dbReference type="GeneID" id="110578573"/>
<evidence type="ECO:0000256" key="25">
    <source>
        <dbReference type="ARBA" id="ARBA00048989"/>
    </source>
</evidence>
<comment type="catalytic activity">
    <reaction evidence="27">
        <text>N,N-dimethylaniline + NADPH + O2 + H(+) = N,N-dimethylaniline N-oxide + NADP(+) + H2O</text>
        <dbReference type="Rhea" id="RHEA:24468"/>
        <dbReference type="ChEBI" id="CHEBI:15377"/>
        <dbReference type="ChEBI" id="CHEBI:15378"/>
        <dbReference type="ChEBI" id="CHEBI:15379"/>
        <dbReference type="ChEBI" id="CHEBI:16269"/>
        <dbReference type="ChEBI" id="CHEBI:17735"/>
        <dbReference type="ChEBI" id="CHEBI:57783"/>
        <dbReference type="ChEBI" id="CHEBI:58349"/>
        <dbReference type="EC" id="1.14.13.8"/>
    </reaction>
    <physiologicalReaction direction="left-to-right" evidence="27">
        <dbReference type="Rhea" id="RHEA:24469"/>
    </physiologicalReaction>
</comment>
<keyword evidence="16" id="KW-0443">Lipid metabolism</keyword>
<evidence type="ECO:0000313" key="33">
    <source>
        <dbReference type="RefSeq" id="XP_021543772.1"/>
    </source>
</evidence>
<dbReference type="PIRSF" id="PIRSF000332">
    <property type="entry name" value="FMO"/>
    <property type="match status" value="1"/>
</dbReference>
<dbReference type="GO" id="GO:0050661">
    <property type="term" value="F:NADP binding"/>
    <property type="evidence" value="ECO:0007669"/>
    <property type="project" value="InterPro"/>
</dbReference>
<comment type="catalytic activity">
    <reaction evidence="22">
        <text>NADPH + O2 + H(+) = H2O2 + NADP(+)</text>
        <dbReference type="Rhea" id="RHEA:11260"/>
        <dbReference type="ChEBI" id="CHEBI:15378"/>
        <dbReference type="ChEBI" id="CHEBI:15379"/>
        <dbReference type="ChEBI" id="CHEBI:16240"/>
        <dbReference type="ChEBI" id="CHEBI:57783"/>
        <dbReference type="ChEBI" id="CHEBI:58349"/>
        <dbReference type="EC" id="1.6.3.1"/>
    </reaction>
    <physiologicalReaction direction="left-to-right" evidence="22">
        <dbReference type="Rhea" id="RHEA:11261"/>
    </physiologicalReaction>
</comment>
<dbReference type="GO" id="GO:0005789">
    <property type="term" value="C:endoplasmic reticulum membrane"/>
    <property type="evidence" value="ECO:0007669"/>
    <property type="project" value="UniProtKB-SubCell"/>
</dbReference>
<comment type="function">
    <text evidence="18">Acts as a Baeyer-Villiger monooxygenase on a broad range of substrates. Catalyzes the insertion of an oxygen atom into a carbon-carbon bond adjacent to a carbonyl, which converts ketones to esters. Active on diverse carbonyl compounds, whereas soft nucleophiles are mostly non- or poorly reactive. In contrast with other forms of FMO it is non- or poorly active on 'classical' substrates such as drugs, pesticides, and dietary components containing soft nucleophilic heteroatoms. Able to oxidize drug molecules bearing a carbonyl group on an aliphatic chain, such as nabumetone and pentoxifylline. Also, in the absence of substrates, shows slow but yet significant NADPH oxidase activity. Acts as a positive modulator of cholesterol biosynthesis as well as glucose homeostasis, promoting metabolic aging via pleiotropic effects.</text>
</comment>
<keyword evidence="32" id="KW-1185">Reference proteome</keyword>
<keyword evidence="8 31" id="KW-0812">Transmembrane</keyword>
<keyword evidence="5" id="KW-0488">Methylation</keyword>
<dbReference type="Proteomes" id="UP000248481">
    <property type="component" value="Chromosome 4"/>
</dbReference>
<comment type="catalytic activity">
    <reaction evidence="20">
        <text>heptan-2-one + NADPH + O2 + H(+) = pentyl acetate + NADP(+) + H2O</text>
        <dbReference type="Rhea" id="RHEA:54836"/>
        <dbReference type="ChEBI" id="CHEBI:5672"/>
        <dbReference type="ChEBI" id="CHEBI:15377"/>
        <dbReference type="ChEBI" id="CHEBI:15378"/>
        <dbReference type="ChEBI" id="CHEBI:15379"/>
        <dbReference type="ChEBI" id="CHEBI:57783"/>
        <dbReference type="ChEBI" id="CHEBI:58349"/>
        <dbReference type="ChEBI" id="CHEBI:87362"/>
    </reaction>
    <physiologicalReaction direction="left-to-right" evidence="20">
        <dbReference type="Rhea" id="RHEA:54837"/>
    </physiologicalReaction>
</comment>
<comment type="subcellular location">
    <subcellularLocation>
        <location evidence="3 29">Endoplasmic reticulum membrane</location>
    </subcellularLocation>
    <subcellularLocation>
        <location evidence="2">Microsome membrane</location>
    </subcellularLocation>
</comment>
<evidence type="ECO:0000256" key="21">
    <source>
        <dbReference type="ARBA" id="ARBA00047855"/>
    </source>
</evidence>